<protein>
    <submittedName>
        <fullName evidence="1">Transporter substrate-binding domain-containing protein</fullName>
    </submittedName>
</protein>
<comment type="caution">
    <text evidence="1">The sequence shown here is derived from an EMBL/GenBank/DDBJ whole genome shotgun (WGS) entry which is preliminary data.</text>
</comment>
<accession>A0ABP8QBX4</accession>
<dbReference type="SUPFAM" id="SSF53850">
    <property type="entry name" value="Periplasmic binding protein-like II"/>
    <property type="match status" value="1"/>
</dbReference>
<proteinExistence type="predicted"/>
<evidence type="ECO:0000313" key="1">
    <source>
        <dbReference type="EMBL" id="GAA4500643.1"/>
    </source>
</evidence>
<dbReference type="RefSeq" id="WP_345013148.1">
    <property type="nucleotide sequence ID" value="NZ_BAABFC010000014.1"/>
</dbReference>
<dbReference type="EMBL" id="BAABFC010000014">
    <property type="protein sequence ID" value="GAA4500643.1"/>
    <property type="molecule type" value="Genomic_DNA"/>
</dbReference>
<dbReference type="Gene3D" id="3.40.190.10">
    <property type="entry name" value="Periplasmic binding protein-like II"/>
    <property type="match status" value="2"/>
</dbReference>
<evidence type="ECO:0000313" key="2">
    <source>
        <dbReference type="Proteomes" id="UP001501321"/>
    </source>
</evidence>
<sequence length="295" mass="33639">MGRRILMLWLLGLTSLWMTPLQAGELVLTYPPPEFKSDARHPYFLALLQLALDHTVAEEGPYRLQPLANVAQQSRAFRLLGNKQLDVMWSMTSREREHAYLPVRIPLMKGLLGYRVILINREDSAIFEGMDEENLKEVTCYQGHDWPDLDILAFNGFQVRGVANYLRIFTMLDRGMIDCFPRGILEAWGEIDSQHLQNSVVDSRFVLIYPTAIYFFVNQENHALAERLERGLRAALTDGSFDRLLYGYPAHQEALARAKLEQRVKVVLQNPLLPPLTPLSDPTLWHDGGAARAAP</sequence>
<dbReference type="Proteomes" id="UP001501321">
    <property type="component" value="Unassembled WGS sequence"/>
</dbReference>
<keyword evidence="2" id="KW-1185">Reference proteome</keyword>
<organism evidence="1 2">
    <name type="scientific">Pseudaeromonas paramecii</name>
    <dbReference type="NCBI Taxonomy" id="2138166"/>
    <lineage>
        <taxon>Bacteria</taxon>
        <taxon>Pseudomonadati</taxon>
        <taxon>Pseudomonadota</taxon>
        <taxon>Gammaproteobacteria</taxon>
        <taxon>Aeromonadales</taxon>
        <taxon>Aeromonadaceae</taxon>
        <taxon>Pseudaeromonas</taxon>
    </lineage>
</organism>
<gene>
    <name evidence="1" type="ORF">GCM10023095_22720</name>
</gene>
<name>A0ABP8QBX4_9GAMM</name>
<reference evidence="2" key="1">
    <citation type="journal article" date="2019" name="Int. J. Syst. Evol. Microbiol.">
        <title>The Global Catalogue of Microorganisms (GCM) 10K type strain sequencing project: providing services to taxonomists for standard genome sequencing and annotation.</title>
        <authorList>
            <consortium name="The Broad Institute Genomics Platform"/>
            <consortium name="The Broad Institute Genome Sequencing Center for Infectious Disease"/>
            <person name="Wu L."/>
            <person name="Ma J."/>
        </authorList>
    </citation>
    <scope>NUCLEOTIDE SEQUENCE [LARGE SCALE GENOMIC DNA]</scope>
    <source>
        <strain evidence="2">JCM 32226</strain>
    </source>
</reference>